<feature type="transmembrane region" description="Helical" evidence="1">
    <location>
        <begin position="136"/>
        <end position="160"/>
    </location>
</feature>
<evidence type="ECO:0000256" key="1">
    <source>
        <dbReference type="SAM" id="Phobius"/>
    </source>
</evidence>
<dbReference type="OrthoDB" id="5427664at2759"/>
<evidence type="ECO:0000313" key="2">
    <source>
        <dbReference type="EMBL" id="RPA72899.1"/>
    </source>
</evidence>
<keyword evidence="1" id="KW-1133">Transmembrane helix</keyword>
<sequence length="285" mass="32028">MQRIQSDFSVQQFSVPFSGHNIGISINRTRGSEPSADIIPEYDFFQQWGGFQFKCQGSYYNYTMDRVGDPDLSGIGVTISFLITSVFTLVLLLYGFRRHLIVDTFTNPFDKAVFHWLGSKTVHLSDSRKRMREKQAFQAALTALSDQQLVVGIAVLLAGISNCSLTIYGLRNLVAVTWLTAFVHLGTLLVVEKELRRNKPLRIIKAIAMLVMLVLIVYATVLYMFVDATTRGLQVQARYFYDHGVDRLGVGGIPSLSAFLDSNGFAVGDYSEQVLREECGFSRMY</sequence>
<dbReference type="PANTHER" id="PTHR37577">
    <property type="entry name" value="INTEGRAL MEMBRANE PROTEIN"/>
    <property type="match status" value="1"/>
</dbReference>
<evidence type="ECO:0000313" key="3">
    <source>
        <dbReference type="Proteomes" id="UP000275078"/>
    </source>
</evidence>
<proteinExistence type="predicted"/>
<reference evidence="2 3" key="1">
    <citation type="journal article" date="2018" name="Nat. Ecol. Evol.">
        <title>Pezizomycetes genomes reveal the molecular basis of ectomycorrhizal truffle lifestyle.</title>
        <authorList>
            <person name="Murat C."/>
            <person name="Payen T."/>
            <person name="Noel B."/>
            <person name="Kuo A."/>
            <person name="Morin E."/>
            <person name="Chen J."/>
            <person name="Kohler A."/>
            <person name="Krizsan K."/>
            <person name="Balestrini R."/>
            <person name="Da Silva C."/>
            <person name="Montanini B."/>
            <person name="Hainaut M."/>
            <person name="Levati E."/>
            <person name="Barry K.W."/>
            <person name="Belfiori B."/>
            <person name="Cichocki N."/>
            <person name="Clum A."/>
            <person name="Dockter R.B."/>
            <person name="Fauchery L."/>
            <person name="Guy J."/>
            <person name="Iotti M."/>
            <person name="Le Tacon F."/>
            <person name="Lindquist E.A."/>
            <person name="Lipzen A."/>
            <person name="Malagnac F."/>
            <person name="Mello A."/>
            <person name="Molinier V."/>
            <person name="Miyauchi S."/>
            <person name="Poulain J."/>
            <person name="Riccioni C."/>
            <person name="Rubini A."/>
            <person name="Sitrit Y."/>
            <person name="Splivallo R."/>
            <person name="Traeger S."/>
            <person name="Wang M."/>
            <person name="Zifcakova L."/>
            <person name="Wipf D."/>
            <person name="Zambonelli A."/>
            <person name="Paolocci F."/>
            <person name="Nowrousian M."/>
            <person name="Ottonello S."/>
            <person name="Baldrian P."/>
            <person name="Spatafora J.W."/>
            <person name="Henrissat B."/>
            <person name="Nagy L.G."/>
            <person name="Aury J.M."/>
            <person name="Wincker P."/>
            <person name="Grigoriev I.V."/>
            <person name="Bonfante P."/>
            <person name="Martin F.M."/>
        </authorList>
    </citation>
    <scope>NUCLEOTIDE SEQUENCE [LARGE SCALE GENOMIC DNA]</scope>
    <source>
        <strain evidence="2 3">RN42</strain>
    </source>
</reference>
<accession>A0A3N4HFI3</accession>
<dbReference type="InterPro" id="IPR053018">
    <property type="entry name" value="Elsinochrome_Biosynth-Asso"/>
</dbReference>
<feature type="transmembrane region" description="Helical" evidence="1">
    <location>
        <begin position="172"/>
        <end position="191"/>
    </location>
</feature>
<dbReference type="PANTHER" id="PTHR37577:SF1">
    <property type="entry name" value="INTEGRAL MEMBRANE PROTEIN"/>
    <property type="match status" value="1"/>
</dbReference>
<keyword evidence="1" id="KW-0472">Membrane</keyword>
<dbReference type="STRING" id="1160509.A0A3N4HFI3"/>
<dbReference type="EMBL" id="ML119841">
    <property type="protein sequence ID" value="RPA72899.1"/>
    <property type="molecule type" value="Genomic_DNA"/>
</dbReference>
<keyword evidence="3" id="KW-1185">Reference proteome</keyword>
<dbReference type="Proteomes" id="UP000275078">
    <property type="component" value="Unassembled WGS sequence"/>
</dbReference>
<protein>
    <submittedName>
        <fullName evidence="2">Uncharacterized protein</fullName>
    </submittedName>
</protein>
<name>A0A3N4HFI3_ASCIM</name>
<keyword evidence="1" id="KW-0812">Transmembrane</keyword>
<dbReference type="AlphaFoldDB" id="A0A3N4HFI3"/>
<feature type="transmembrane region" description="Helical" evidence="1">
    <location>
        <begin position="203"/>
        <end position="226"/>
    </location>
</feature>
<feature type="transmembrane region" description="Helical" evidence="1">
    <location>
        <begin position="72"/>
        <end position="96"/>
    </location>
</feature>
<gene>
    <name evidence="2" type="ORF">BJ508DRAFT_58593</name>
</gene>
<organism evidence="2 3">
    <name type="scientific">Ascobolus immersus RN42</name>
    <dbReference type="NCBI Taxonomy" id="1160509"/>
    <lineage>
        <taxon>Eukaryota</taxon>
        <taxon>Fungi</taxon>
        <taxon>Dikarya</taxon>
        <taxon>Ascomycota</taxon>
        <taxon>Pezizomycotina</taxon>
        <taxon>Pezizomycetes</taxon>
        <taxon>Pezizales</taxon>
        <taxon>Ascobolaceae</taxon>
        <taxon>Ascobolus</taxon>
    </lineage>
</organism>